<dbReference type="PIRSF" id="PIRSF033490">
    <property type="entry name" value="MazF"/>
    <property type="match status" value="1"/>
</dbReference>
<dbReference type="GO" id="GO:0006402">
    <property type="term" value="P:mRNA catabolic process"/>
    <property type="evidence" value="ECO:0007669"/>
    <property type="project" value="TreeGrafter"/>
</dbReference>
<dbReference type="KEGG" id="wct:WS74_0065"/>
<reference evidence="4 5" key="1">
    <citation type="journal article" date="2014" name="Genome Announc.">
        <title>Complete Genome Sequences of Fish Pathogenic Weissella ceti Strains WS74 and WS105.</title>
        <authorList>
            <person name="Figueiredo H.C."/>
            <person name="Leal C.A."/>
            <person name="Dorella F.A."/>
            <person name="Carvalho A.F."/>
            <person name="Soares S.C."/>
            <person name="Pereira F.L."/>
            <person name="Azevedo V.A."/>
        </authorList>
    </citation>
    <scope>NUCLEOTIDE SEQUENCE [LARGE SCALE GENOMIC DNA]</scope>
    <source>
        <strain evidence="4 5">WS74</strain>
    </source>
</reference>
<dbReference type="GO" id="GO:0016075">
    <property type="term" value="P:rRNA catabolic process"/>
    <property type="evidence" value="ECO:0007669"/>
    <property type="project" value="TreeGrafter"/>
</dbReference>
<comment type="function">
    <text evidence="3">Toxic component of a type II toxin-antitoxin (TA) system.</text>
</comment>
<dbReference type="RefSeq" id="WP_009495681.1">
    <property type="nucleotide sequence ID" value="NZ_CP009223.1"/>
</dbReference>
<keyword evidence="3" id="KW-0540">Nuclease</keyword>
<keyword evidence="5" id="KW-1185">Reference proteome</keyword>
<accession>A0A075TXT4</accession>
<dbReference type="OrthoDB" id="9808744at2"/>
<dbReference type="InterPro" id="IPR003477">
    <property type="entry name" value="PemK-like"/>
</dbReference>
<dbReference type="GO" id="GO:0004521">
    <property type="term" value="F:RNA endonuclease activity"/>
    <property type="evidence" value="ECO:0007669"/>
    <property type="project" value="TreeGrafter"/>
</dbReference>
<keyword evidence="2" id="KW-1277">Toxin-antitoxin system</keyword>
<gene>
    <name evidence="4" type="ORF">WS74_0065</name>
</gene>
<keyword evidence="3" id="KW-0255">Endonuclease</keyword>
<evidence type="ECO:0000313" key="5">
    <source>
        <dbReference type="Proteomes" id="UP000029079"/>
    </source>
</evidence>
<dbReference type="SUPFAM" id="SSF50118">
    <property type="entry name" value="Cell growth inhibitor/plasmid maintenance toxic component"/>
    <property type="match status" value="1"/>
</dbReference>
<dbReference type="KEGG" id="wci:WS105_0066"/>
<dbReference type="PANTHER" id="PTHR33988">
    <property type="entry name" value="ENDORIBONUCLEASE MAZF-RELATED"/>
    <property type="match status" value="1"/>
</dbReference>
<proteinExistence type="inferred from homology"/>
<dbReference type="PANTHER" id="PTHR33988:SF2">
    <property type="entry name" value="ENDORIBONUCLEASE MAZF"/>
    <property type="match status" value="1"/>
</dbReference>
<dbReference type="Pfam" id="PF02452">
    <property type="entry name" value="PemK_toxin"/>
    <property type="match status" value="1"/>
</dbReference>
<organism evidence="4 5">
    <name type="scientific">Weissella ceti</name>
    <dbReference type="NCBI Taxonomy" id="759620"/>
    <lineage>
        <taxon>Bacteria</taxon>
        <taxon>Bacillati</taxon>
        <taxon>Bacillota</taxon>
        <taxon>Bacilli</taxon>
        <taxon>Lactobacillales</taxon>
        <taxon>Lactobacillaceae</taxon>
        <taxon>Weissella</taxon>
    </lineage>
</organism>
<protein>
    <recommendedName>
        <fullName evidence="3">mRNA interferase</fullName>
        <ecNumber evidence="3">3.1.-.-</ecNumber>
    </recommendedName>
</protein>
<dbReference type="KEGG" id="wce:WS08_0066"/>
<dbReference type="Proteomes" id="UP000029079">
    <property type="component" value="Chromosome"/>
</dbReference>
<reference evidence="5" key="2">
    <citation type="submission" date="2014-08" db="EMBL/GenBank/DDBJ databases">
        <title>Complete genome of Weissella ceti strain WS74 isolated from diseased rainbow trout in Brazil.</title>
        <authorList>
            <person name="Figueiredo H.C.P."/>
            <person name="Leal C.A.G."/>
            <person name="Pereira F.L."/>
            <person name="Soares S.C."/>
            <person name="Dorella F.A."/>
            <person name="Carvalho A.F."/>
            <person name="Azevedo V.A.C."/>
        </authorList>
    </citation>
    <scope>NUCLEOTIDE SEQUENCE [LARGE SCALE GENOMIC DNA]</scope>
    <source>
        <strain evidence="5">WS74</strain>
    </source>
</reference>
<dbReference type="AlphaFoldDB" id="A0A075TXT4"/>
<dbReference type="InterPro" id="IPR011067">
    <property type="entry name" value="Plasmid_toxin/cell-grow_inhib"/>
</dbReference>
<dbReference type="EMBL" id="CP009223">
    <property type="protein sequence ID" value="AIM62317.1"/>
    <property type="molecule type" value="Genomic_DNA"/>
</dbReference>
<evidence type="ECO:0000256" key="1">
    <source>
        <dbReference type="ARBA" id="ARBA00007521"/>
    </source>
</evidence>
<dbReference type="STRING" id="759620.WS105_0066"/>
<dbReference type="GO" id="GO:0003677">
    <property type="term" value="F:DNA binding"/>
    <property type="evidence" value="ECO:0007669"/>
    <property type="project" value="InterPro"/>
</dbReference>
<comment type="similarity">
    <text evidence="1 3">Belongs to the PemK/MazF family.</text>
</comment>
<sequence length="119" mass="12940">MGKEVEVKRGDVFFINLDPVVGSEQGGQRPAVIIQNNVGNRYSPTVIVAPITARISKPKMPTHVALPAETKLTGVNRNSVILCEQIRTIDKQRLQDKIGMLPGKIVTELNKAIAVSVNV</sequence>
<name>A0A075TXT4_9LACO</name>
<evidence type="ECO:0000256" key="2">
    <source>
        <dbReference type="ARBA" id="ARBA00022649"/>
    </source>
</evidence>
<dbReference type="GO" id="GO:0016787">
    <property type="term" value="F:hydrolase activity"/>
    <property type="evidence" value="ECO:0007669"/>
    <property type="project" value="UniProtKB-KW"/>
</dbReference>
<dbReference type="Gene3D" id="2.30.30.110">
    <property type="match status" value="1"/>
</dbReference>
<keyword evidence="3" id="KW-0378">Hydrolase</keyword>
<dbReference type="EC" id="3.1.-.-" evidence="3"/>
<evidence type="ECO:0000256" key="3">
    <source>
        <dbReference type="PIRNR" id="PIRNR033490"/>
    </source>
</evidence>
<evidence type="ECO:0000313" key="4">
    <source>
        <dbReference type="EMBL" id="AIM62317.1"/>
    </source>
</evidence>
<dbReference type="PATRIC" id="fig|759620.7.peg.63"/>